<protein>
    <submittedName>
        <fullName evidence="2">Uncharacterized protein</fullName>
    </submittedName>
</protein>
<dbReference type="EMBL" id="CP036261">
    <property type="protein sequence ID" value="QDS88769.1"/>
    <property type="molecule type" value="Genomic_DNA"/>
</dbReference>
<feature type="transmembrane region" description="Helical" evidence="1">
    <location>
        <begin position="53"/>
        <end position="72"/>
    </location>
</feature>
<keyword evidence="1" id="KW-1133">Transmembrane helix</keyword>
<sequence>MCDRPLREPDSGNYGVGLFVILLSLFIPLSIASVIVTPFMILFEIERQSTIHWWSVGITAFILTAIFLMILARRQIN</sequence>
<evidence type="ECO:0000256" key="1">
    <source>
        <dbReference type="SAM" id="Phobius"/>
    </source>
</evidence>
<keyword evidence="1" id="KW-0472">Membrane</keyword>
<keyword evidence="3" id="KW-1185">Reference proteome</keyword>
<dbReference type="KEGG" id="ruv:EC9_29630"/>
<dbReference type="AlphaFoldDB" id="A0A517M1R8"/>
<dbReference type="Proteomes" id="UP000319557">
    <property type="component" value="Chromosome"/>
</dbReference>
<proteinExistence type="predicted"/>
<accession>A0A517M1R8</accession>
<dbReference type="RefSeq" id="WP_218934135.1">
    <property type="nucleotide sequence ID" value="NZ_CP036261.1"/>
</dbReference>
<gene>
    <name evidence="2" type="ORF">EC9_29630</name>
</gene>
<evidence type="ECO:0000313" key="2">
    <source>
        <dbReference type="EMBL" id="QDS88769.1"/>
    </source>
</evidence>
<organism evidence="2 3">
    <name type="scientific">Rosistilla ulvae</name>
    <dbReference type="NCBI Taxonomy" id="1930277"/>
    <lineage>
        <taxon>Bacteria</taxon>
        <taxon>Pseudomonadati</taxon>
        <taxon>Planctomycetota</taxon>
        <taxon>Planctomycetia</taxon>
        <taxon>Pirellulales</taxon>
        <taxon>Pirellulaceae</taxon>
        <taxon>Rosistilla</taxon>
    </lineage>
</organism>
<keyword evidence="1" id="KW-0812">Transmembrane</keyword>
<reference evidence="2 3" key="1">
    <citation type="submission" date="2019-02" db="EMBL/GenBank/DDBJ databases">
        <title>Deep-cultivation of Planctomycetes and their phenomic and genomic characterization uncovers novel biology.</title>
        <authorList>
            <person name="Wiegand S."/>
            <person name="Jogler M."/>
            <person name="Boedeker C."/>
            <person name="Pinto D."/>
            <person name="Vollmers J."/>
            <person name="Rivas-Marin E."/>
            <person name="Kohn T."/>
            <person name="Peeters S.H."/>
            <person name="Heuer A."/>
            <person name="Rast P."/>
            <person name="Oberbeckmann S."/>
            <person name="Bunk B."/>
            <person name="Jeske O."/>
            <person name="Meyerdierks A."/>
            <person name="Storesund J.E."/>
            <person name="Kallscheuer N."/>
            <person name="Luecker S."/>
            <person name="Lage O.M."/>
            <person name="Pohl T."/>
            <person name="Merkel B.J."/>
            <person name="Hornburger P."/>
            <person name="Mueller R.-W."/>
            <person name="Bruemmer F."/>
            <person name="Labrenz M."/>
            <person name="Spormann A.M."/>
            <person name="Op den Camp H."/>
            <person name="Overmann J."/>
            <person name="Amann R."/>
            <person name="Jetten M.S.M."/>
            <person name="Mascher T."/>
            <person name="Medema M.H."/>
            <person name="Devos D.P."/>
            <person name="Kaster A.-K."/>
            <person name="Ovreas L."/>
            <person name="Rohde M."/>
            <person name="Galperin M.Y."/>
            <person name="Jogler C."/>
        </authorList>
    </citation>
    <scope>NUCLEOTIDE SEQUENCE [LARGE SCALE GENOMIC DNA]</scope>
    <source>
        <strain evidence="2 3">EC9</strain>
    </source>
</reference>
<name>A0A517M1R8_9BACT</name>
<feature type="transmembrane region" description="Helical" evidence="1">
    <location>
        <begin position="12"/>
        <end position="41"/>
    </location>
</feature>
<evidence type="ECO:0000313" key="3">
    <source>
        <dbReference type="Proteomes" id="UP000319557"/>
    </source>
</evidence>